<proteinExistence type="inferred from homology"/>
<feature type="region of interest" description="Disordered" evidence="9">
    <location>
        <begin position="418"/>
        <end position="445"/>
    </location>
</feature>
<evidence type="ECO:0000256" key="9">
    <source>
        <dbReference type="SAM" id="MobiDB-lite"/>
    </source>
</evidence>
<keyword evidence="12" id="KW-1185">Reference proteome</keyword>
<dbReference type="PANTHER" id="PTHR10589:SF16">
    <property type="entry name" value="UBIQUITIN CARBOXYL-TERMINAL HYDROLASE ISOZYME L5"/>
    <property type="match status" value="1"/>
</dbReference>
<dbReference type="SUPFAM" id="SSF54001">
    <property type="entry name" value="Cysteine proteinases"/>
    <property type="match status" value="1"/>
</dbReference>
<dbReference type="PROSITE" id="PS52049">
    <property type="entry name" value="ULD"/>
    <property type="match status" value="1"/>
</dbReference>
<dbReference type="InterPro" id="IPR041507">
    <property type="entry name" value="UCH_C"/>
</dbReference>
<feature type="compositionally biased region" description="Basic residues" evidence="9">
    <location>
        <begin position="193"/>
        <end position="209"/>
    </location>
</feature>
<dbReference type="InterPro" id="IPR036959">
    <property type="entry name" value="Peptidase_C12_UCH_sf"/>
</dbReference>
<feature type="compositionally biased region" description="Basic residues" evidence="9">
    <location>
        <begin position="435"/>
        <end position="445"/>
    </location>
</feature>
<evidence type="ECO:0000256" key="8">
    <source>
        <dbReference type="PROSITE-ProRule" id="PRU01393"/>
    </source>
</evidence>
<evidence type="ECO:0000313" key="12">
    <source>
        <dbReference type="Proteomes" id="UP001497453"/>
    </source>
</evidence>
<accession>A0ABP1D619</accession>
<dbReference type="Pfam" id="PF01088">
    <property type="entry name" value="Peptidase_C12"/>
    <property type="match status" value="1"/>
</dbReference>
<comment type="catalytic activity">
    <reaction evidence="1 8">
        <text>Thiol-dependent hydrolysis of ester, thioester, amide, peptide and isopeptide bonds formed by the C-terminal Gly of ubiquitin (a 76-residue protein attached to proteins as an intracellular targeting signal).</text>
        <dbReference type="EC" id="3.4.19.12"/>
    </reaction>
</comment>
<dbReference type="EC" id="3.4.19.12" evidence="3 8"/>
<feature type="active site" description="Nucleophile" evidence="8">
    <location>
        <position position="107"/>
    </location>
</feature>
<feature type="active site" description="Proton donor" evidence="8">
    <location>
        <position position="220"/>
    </location>
</feature>
<protein>
    <recommendedName>
        <fullName evidence="3 8">ubiquitinyl hydrolase 1</fullName>
        <ecNumber evidence="3 8">3.4.19.12</ecNumber>
    </recommendedName>
</protein>
<evidence type="ECO:0000313" key="11">
    <source>
        <dbReference type="EMBL" id="CAL1702374.1"/>
    </source>
</evidence>
<dbReference type="Proteomes" id="UP001497453">
    <property type="component" value="Chromosome 2"/>
</dbReference>
<feature type="region of interest" description="Disordered" evidence="9">
    <location>
        <begin position="177"/>
        <end position="215"/>
    </location>
</feature>
<evidence type="ECO:0000256" key="3">
    <source>
        <dbReference type="ARBA" id="ARBA00012759"/>
    </source>
</evidence>
<evidence type="ECO:0000256" key="4">
    <source>
        <dbReference type="ARBA" id="ARBA00022670"/>
    </source>
</evidence>
<evidence type="ECO:0000256" key="7">
    <source>
        <dbReference type="ARBA" id="ARBA00022807"/>
    </source>
</evidence>
<keyword evidence="7 8" id="KW-0788">Thiol protease</keyword>
<comment type="similarity">
    <text evidence="2 8">Belongs to the peptidase C12 family.</text>
</comment>
<feature type="site" description="Important for enzyme activity" evidence="8">
    <location>
        <position position="235"/>
    </location>
</feature>
<organism evidence="11 12">
    <name type="scientific">Somion occarium</name>
    <dbReference type="NCBI Taxonomy" id="3059160"/>
    <lineage>
        <taxon>Eukaryota</taxon>
        <taxon>Fungi</taxon>
        <taxon>Dikarya</taxon>
        <taxon>Basidiomycota</taxon>
        <taxon>Agaricomycotina</taxon>
        <taxon>Agaricomycetes</taxon>
        <taxon>Polyporales</taxon>
        <taxon>Cerrenaceae</taxon>
        <taxon>Somion</taxon>
    </lineage>
</organism>
<dbReference type="EMBL" id="OZ037945">
    <property type="protein sequence ID" value="CAL1702374.1"/>
    <property type="molecule type" value="Genomic_DNA"/>
</dbReference>
<dbReference type="PROSITE" id="PS52048">
    <property type="entry name" value="UCH_DOMAIN"/>
    <property type="match status" value="1"/>
</dbReference>
<keyword evidence="5 8" id="KW-0833">Ubl conjugation pathway</keyword>
<evidence type="ECO:0000256" key="2">
    <source>
        <dbReference type="ARBA" id="ARBA00009326"/>
    </source>
</evidence>
<dbReference type="InterPro" id="IPR001578">
    <property type="entry name" value="Peptidase_C12_UCH"/>
</dbReference>
<evidence type="ECO:0000259" key="10">
    <source>
        <dbReference type="PROSITE" id="PS52048"/>
    </source>
</evidence>
<dbReference type="PANTHER" id="PTHR10589">
    <property type="entry name" value="UBIQUITIN CARBOXYL-TERMINAL HYDROLASE"/>
    <property type="match status" value="1"/>
</dbReference>
<dbReference type="Pfam" id="PF18031">
    <property type="entry name" value="UCH_C"/>
    <property type="match status" value="1"/>
</dbReference>
<gene>
    <name evidence="11" type="ORF">GFSPODELE1_LOCUS4015</name>
</gene>
<evidence type="ECO:0000256" key="1">
    <source>
        <dbReference type="ARBA" id="ARBA00000707"/>
    </source>
</evidence>
<keyword evidence="6 8" id="KW-0378">Hydrolase</keyword>
<name>A0ABP1D619_9APHY</name>
<feature type="domain" description="UCH catalytic" evidence="10">
    <location>
        <begin position="21"/>
        <end position="293"/>
    </location>
</feature>
<keyword evidence="4 8" id="KW-0645">Protease</keyword>
<evidence type="ECO:0000256" key="6">
    <source>
        <dbReference type="ARBA" id="ARBA00022801"/>
    </source>
</evidence>
<evidence type="ECO:0000256" key="5">
    <source>
        <dbReference type="ARBA" id="ARBA00022786"/>
    </source>
</evidence>
<sequence>MEGNCLRDGSDGDPLDLIGAPFAVIESDPGVFTMLMRKLGVHGLEVMELYDIEPWAVDHLDPHGLIFCYLCADENGTEDEDVQDDCDAPDPDAQDIWFANQLSDDACASQAMLNIIFNCRGVQLDPSLHRFHMDTEKMSWVMKGLAITNCQFIREAQNSLARPADLRAANHSIATKISKEMKHKNASTATPASKKRKSTTKTNRGKKQQKTKEDQQDTFHFIAYVPCDGKVWELDGLRISGPLEVGEISDAGGPSGRQGWMDVVRPALKLKMQRHLSGEAREQIRYNLLAIVDDQYMKFSDALEMQKRERSALERRLDKEYPNSWSDKVNENLLVNASQDFGSRKMVKDMSILDMPVRSLPSAWEACVQAAMAAKVSVEDEITKSKNMNADFIRRTFDYEPFIQTFVTCLQEEGLLQPILSGQQPSNNEPSTAKAKSKPKKRSRR</sequence>
<dbReference type="InterPro" id="IPR038765">
    <property type="entry name" value="Papain-like_cys_pep_sf"/>
</dbReference>
<reference evidence="12" key="1">
    <citation type="submission" date="2024-04" db="EMBL/GenBank/DDBJ databases">
        <authorList>
            <person name="Shaw F."/>
            <person name="Minotto A."/>
        </authorList>
    </citation>
    <scope>NUCLEOTIDE SEQUENCE [LARGE SCALE GENOMIC DNA]</scope>
</reference>
<dbReference type="Gene3D" id="3.40.532.10">
    <property type="entry name" value="Peptidase C12, ubiquitin carboxyl-terminal hydrolase"/>
    <property type="match status" value="1"/>
</dbReference>
<feature type="site" description="Transition state stabilizer" evidence="8">
    <location>
        <position position="101"/>
    </location>
</feature>
<feature type="compositionally biased region" description="Polar residues" evidence="9">
    <location>
        <begin position="420"/>
        <end position="429"/>
    </location>
</feature>